<dbReference type="Proteomes" id="UP000002361">
    <property type="component" value="Chromosome"/>
</dbReference>
<sequence length="316" mass="32677">MAHEIIAILPCEAAQLPSGLTGVVGRGATAVLAPAPGWAERLTGGPKQTAVRHHSRLEALMAMGSVLPFAAGIACTPEEAALLLRLDAPLIARLAAEIGPRRHFQLALDWDESRVLAAFRDSPELAPLFSGAAVTPEALRQAITALADRLSATALRLLDPVAEDPVEQPRAPGCLLNLVFLLRPEDEPRLDAALQAIDALWSEGLRLRLIGPSAPISHALVDIDRADVAALAAAADLLKVAPEAGPEAVTEAAKAALRSPDLAANAAEQIRAAARLLLRAGDIAALGLSGAATLPHLVHLRPGGRKSGLTSSGEAA</sequence>
<keyword evidence="2" id="KW-1185">Reference proteome</keyword>
<dbReference type="GO" id="GO:0031411">
    <property type="term" value="C:gas vesicle"/>
    <property type="evidence" value="ECO:0007669"/>
    <property type="project" value="InterPro"/>
</dbReference>
<dbReference type="Pfam" id="PF06386">
    <property type="entry name" value="GvpL_GvpF"/>
    <property type="match status" value="1"/>
</dbReference>
<dbReference type="EMBL" id="CP001312">
    <property type="protein sequence ID" value="ADE84818.1"/>
    <property type="molecule type" value="Genomic_DNA"/>
</dbReference>
<protein>
    <submittedName>
        <fullName evidence="1">Gas vesicle synthesis protein GvpL/GvpF</fullName>
    </submittedName>
</protein>
<dbReference type="KEGG" id="rcp:RCAP_rcc01058"/>
<dbReference type="GeneID" id="31489983"/>
<dbReference type="GO" id="GO:0031412">
    <property type="term" value="P:gas vesicle organization"/>
    <property type="evidence" value="ECO:0007669"/>
    <property type="project" value="InterPro"/>
</dbReference>
<dbReference type="RefSeq" id="WP_013066797.1">
    <property type="nucleotide sequence ID" value="NC_014034.1"/>
</dbReference>
<dbReference type="STRING" id="272942.RCAP_rcc01058"/>
<dbReference type="eggNOG" id="COG2214">
    <property type="taxonomic scope" value="Bacteria"/>
</dbReference>
<reference evidence="1 2" key="2">
    <citation type="journal article" date="2010" name="J. Bacteriol.">
        <title>Complete genome sequence of the photosynthetic purple nonsulfur bacterium Rhodobacter capsulatus SB 1003.</title>
        <authorList>
            <person name="Strnad H."/>
            <person name="Lapidus A."/>
            <person name="Paces J."/>
            <person name="Ulbrich P."/>
            <person name="Vlcek C."/>
            <person name="Paces V."/>
            <person name="Haselkorn R."/>
        </authorList>
    </citation>
    <scope>NUCLEOTIDE SEQUENCE [LARGE SCALE GENOMIC DNA]</scope>
    <source>
        <strain evidence="2">ATCC BAA-309 / NBRC 16581 / SB1003</strain>
    </source>
</reference>
<evidence type="ECO:0000313" key="1">
    <source>
        <dbReference type="EMBL" id="ADE84818.1"/>
    </source>
</evidence>
<dbReference type="AlphaFoldDB" id="D5AR12"/>
<organism evidence="1 2">
    <name type="scientific">Rhodobacter capsulatus (strain ATCC BAA-309 / NBRC 16581 / SB1003)</name>
    <dbReference type="NCBI Taxonomy" id="272942"/>
    <lineage>
        <taxon>Bacteria</taxon>
        <taxon>Pseudomonadati</taxon>
        <taxon>Pseudomonadota</taxon>
        <taxon>Alphaproteobacteria</taxon>
        <taxon>Rhodobacterales</taxon>
        <taxon>Rhodobacter group</taxon>
        <taxon>Rhodobacter</taxon>
    </lineage>
</organism>
<accession>D5AR12</accession>
<proteinExistence type="predicted"/>
<dbReference type="OrthoDB" id="7877012at2"/>
<name>D5AR12_RHOCB</name>
<reference key="1">
    <citation type="submission" date="2008-12" db="EMBL/GenBank/DDBJ databases">
        <title>Complete genome sequence of Rhodobacter capsulatus SB1003.</title>
        <authorList>
            <person name="Strnad H."/>
            <person name="Lapidus A."/>
            <person name="Vlcek C."/>
            <person name="Ulbrich P."/>
            <person name="Paces J."/>
            <person name="Maltsev N."/>
            <person name="Kumar V."/>
            <person name="Kogan Y."/>
            <person name="Milgram A."/>
            <person name="Rebrekov D."/>
            <person name="Mazur M."/>
            <person name="Cox R."/>
            <person name="Kyrpides N."/>
            <person name="Kolar M."/>
            <person name="Sachova J."/>
            <person name="Ridl J."/>
            <person name="Ivanova N."/>
            <person name="Kapatral V."/>
            <person name="Los T."/>
            <person name="Lykidis A."/>
            <person name="Mikhailova N."/>
            <person name="Reznik G."/>
            <person name="Vasieva O."/>
            <person name="Fonstein M."/>
            <person name="Paces V."/>
            <person name="Haselkorn R."/>
        </authorList>
    </citation>
    <scope>NUCLEOTIDE SEQUENCE</scope>
    <source>
        <strain>SB1003</strain>
    </source>
</reference>
<dbReference type="InterPro" id="IPR009430">
    <property type="entry name" value="GvpL/GvpF"/>
</dbReference>
<evidence type="ECO:0000313" key="2">
    <source>
        <dbReference type="Proteomes" id="UP000002361"/>
    </source>
</evidence>
<dbReference type="HOGENOM" id="CLU_879629_0_0_5"/>
<gene>
    <name evidence="1" type="ordered locus">RCAP_rcc01058</name>
</gene>